<dbReference type="SUPFAM" id="SSF118215">
    <property type="entry name" value="Proton glutamate symport protein"/>
    <property type="match status" value="2"/>
</dbReference>
<dbReference type="EMBL" id="VJMH01001177">
    <property type="protein sequence ID" value="KAF0712847.1"/>
    <property type="molecule type" value="Genomic_DNA"/>
</dbReference>
<name>A0A6A4ZAT6_9STRA</name>
<feature type="compositionally biased region" description="Basic and acidic residues" evidence="8">
    <location>
        <begin position="8"/>
        <end position="18"/>
    </location>
</feature>
<evidence type="ECO:0000256" key="5">
    <source>
        <dbReference type="ARBA" id="ARBA00022989"/>
    </source>
</evidence>
<feature type="transmembrane region" description="Helical" evidence="7">
    <location>
        <begin position="509"/>
        <end position="530"/>
    </location>
</feature>
<evidence type="ECO:0000256" key="3">
    <source>
        <dbReference type="ARBA" id="ARBA00022475"/>
    </source>
</evidence>
<dbReference type="InterPro" id="IPR001991">
    <property type="entry name" value="Na-dicarboxylate_symporter"/>
</dbReference>
<organism evidence="9">
    <name type="scientific">Aphanomyces stellatus</name>
    <dbReference type="NCBI Taxonomy" id="120398"/>
    <lineage>
        <taxon>Eukaryota</taxon>
        <taxon>Sar</taxon>
        <taxon>Stramenopiles</taxon>
        <taxon>Oomycota</taxon>
        <taxon>Saprolegniomycetes</taxon>
        <taxon>Saprolegniales</taxon>
        <taxon>Verrucalvaceae</taxon>
        <taxon>Aphanomyces</taxon>
    </lineage>
</organism>
<dbReference type="PANTHER" id="PTHR42865">
    <property type="entry name" value="PROTON/GLUTAMATE-ASPARTATE SYMPORTER"/>
    <property type="match status" value="1"/>
</dbReference>
<evidence type="ECO:0000256" key="4">
    <source>
        <dbReference type="ARBA" id="ARBA00022692"/>
    </source>
</evidence>
<feature type="transmembrane region" description="Helical" evidence="7">
    <location>
        <begin position="122"/>
        <end position="143"/>
    </location>
</feature>
<feature type="transmembrane region" description="Helical" evidence="7">
    <location>
        <begin position="349"/>
        <end position="371"/>
    </location>
</feature>
<evidence type="ECO:0000256" key="6">
    <source>
        <dbReference type="ARBA" id="ARBA00023136"/>
    </source>
</evidence>
<keyword evidence="5 7" id="KW-1133">Transmembrane helix</keyword>
<accession>A0A6A4ZAT6</accession>
<feature type="transmembrane region" description="Helical" evidence="7">
    <location>
        <begin position="392"/>
        <end position="417"/>
    </location>
</feature>
<dbReference type="GO" id="GO:0015293">
    <property type="term" value="F:symporter activity"/>
    <property type="evidence" value="ECO:0007669"/>
    <property type="project" value="UniProtKB-UniRule"/>
</dbReference>
<keyword evidence="2 7" id="KW-0813">Transport</keyword>
<dbReference type="Pfam" id="PF00375">
    <property type="entry name" value="SDF"/>
    <property type="match status" value="3"/>
</dbReference>
<dbReference type="PRINTS" id="PR00173">
    <property type="entry name" value="EDTRNSPORT"/>
</dbReference>
<gene>
    <name evidence="9" type="ORF">As57867_004622</name>
</gene>
<feature type="transmembrane region" description="Helical" evidence="7">
    <location>
        <begin position="229"/>
        <end position="250"/>
    </location>
</feature>
<feature type="region of interest" description="Disordered" evidence="8">
    <location>
        <begin position="1"/>
        <end position="29"/>
    </location>
</feature>
<keyword evidence="7" id="KW-0769">Symport</keyword>
<dbReference type="PANTHER" id="PTHR42865:SF7">
    <property type="entry name" value="PROTON_GLUTAMATE-ASPARTATE SYMPORTER"/>
    <property type="match status" value="1"/>
</dbReference>
<dbReference type="GO" id="GO:0005886">
    <property type="term" value="C:plasma membrane"/>
    <property type="evidence" value="ECO:0007669"/>
    <property type="project" value="UniProtKB-SubCell"/>
</dbReference>
<evidence type="ECO:0000256" key="2">
    <source>
        <dbReference type="ARBA" id="ARBA00022448"/>
    </source>
</evidence>
<dbReference type="AlphaFoldDB" id="A0A6A4ZAT6"/>
<dbReference type="Gene3D" id="1.10.3860.10">
    <property type="entry name" value="Sodium:dicarboxylate symporter"/>
    <property type="match status" value="1"/>
</dbReference>
<evidence type="ECO:0000256" key="7">
    <source>
        <dbReference type="RuleBase" id="RU361216"/>
    </source>
</evidence>
<evidence type="ECO:0000256" key="8">
    <source>
        <dbReference type="SAM" id="MobiDB-lite"/>
    </source>
</evidence>
<feature type="transmembrane region" description="Helical" evidence="7">
    <location>
        <begin position="550"/>
        <end position="571"/>
    </location>
</feature>
<evidence type="ECO:0000256" key="1">
    <source>
        <dbReference type="ARBA" id="ARBA00004651"/>
    </source>
</evidence>
<reference evidence="9" key="1">
    <citation type="submission" date="2019-06" db="EMBL/GenBank/DDBJ databases">
        <title>Genomics analysis of Aphanomyces spp. identifies a new class of oomycete effector associated with host adaptation.</title>
        <authorList>
            <person name="Gaulin E."/>
        </authorList>
    </citation>
    <scope>NUCLEOTIDE SEQUENCE</scope>
    <source>
        <strain evidence="9">CBS 578.67</strain>
    </source>
</reference>
<feature type="transmembrane region" description="Helical" evidence="7">
    <location>
        <begin position="191"/>
        <end position="217"/>
    </location>
</feature>
<keyword evidence="4 7" id="KW-0812">Transmembrane</keyword>
<feature type="non-terminal residue" evidence="9">
    <location>
        <position position="602"/>
    </location>
</feature>
<dbReference type="InterPro" id="IPR036458">
    <property type="entry name" value="Na:dicarbo_symporter_sf"/>
</dbReference>
<proteinExistence type="inferred from homology"/>
<comment type="similarity">
    <text evidence="7">Belongs to the dicarboxylate/amino acid:cation symporter (DAACS) (TC 2.A.23) family.</text>
</comment>
<evidence type="ECO:0000313" key="9">
    <source>
        <dbReference type="EMBL" id="KAF0712847.1"/>
    </source>
</evidence>
<dbReference type="OrthoDB" id="73727at2759"/>
<comment type="caution">
    <text evidence="9">The sequence shown here is derived from an EMBL/GenBank/DDBJ whole genome shotgun (WGS) entry which is preliminary data.</text>
</comment>
<feature type="transmembrane region" description="Helical" evidence="7">
    <location>
        <begin position="578"/>
        <end position="596"/>
    </location>
</feature>
<keyword evidence="6 7" id="KW-0472">Membrane</keyword>
<comment type="subcellular location">
    <subcellularLocation>
        <location evidence="1">Cell membrane</location>
        <topology evidence="1">Multi-pass membrane protein</topology>
    </subcellularLocation>
    <subcellularLocation>
        <location evidence="7">Membrane</location>
        <topology evidence="7">Multi-pass membrane protein</topology>
    </subcellularLocation>
</comment>
<protein>
    <recommendedName>
        <fullName evidence="7">Amino acid transporter</fullName>
    </recommendedName>
</protein>
<feature type="transmembrane region" description="Helical" evidence="7">
    <location>
        <begin position="472"/>
        <end position="497"/>
    </location>
</feature>
<keyword evidence="3" id="KW-1003">Cell membrane</keyword>
<sequence>MATTRLPPRGEIRTDFRQHAPPSDDEPAVAPAITFDTLHHPRRRSSAQSAGALRDSVVELGMHGNLPDSPHGFDSADVAILGAKPTTTMGATTPSTKPTAHELNDEYYAYLYAIEGAWYKKLYFGIWGILIAIALGIAFAYAIDAATDRHVDMRVRETNDTKAIYDALMQARDNLLTKRAWNEWVRLPGDLLIRGLQCLIVPMIFVNVTIGVADIYLLKKAKMVGFRMFFLCVLTNMLSAALGIALASILPASMFKVSNALTIPGSTGAVPVALTCPNKGANGATLFLSTKVDPISNVTTMVCAADAPSSLTLTDVHHVFQPIVDWAKASPTAEQVFFNLTDTLITDNIVGSFASGGSLVSLVVFAIPLGIALASMGRDNPVLDLFRQLNTIFLIMIGWVINFVPIAVVFLVASSFIVPEDPTFTGAIPNFQFDPTDTTAATRDNYIQILGLMDVRASSFFENAKDDLKPPLTLLLIFSVGTVLHLFVIMPCLTLICTRRNPFAYMMHLGRALNFGFGSGSSLAALPMAVKGIDNSQTVSHQLTRFLLPIGTGIHLDGAAFYLAACAIFLARAQQIDITAGMYLILFFTAVINSWSCPPIPH</sequence>